<keyword evidence="2" id="KW-1185">Reference proteome</keyword>
<sequence>MRKSAEGFRIRYYTIVDADLTKNVAQEKAQCVAWFIETKSDTKCNGTLEDSMEGNNRPDQLFELVYVIYGNR</sequence>
<gene>
    <name evidence="1" type="ORF">AVEN_203486_1</name>
</gene>
<dbReference type="Proteomes" id="UP000499080">
    <property type="component" value="Unassembled WGS sequence"/>
</dbReference>
<dbReference type="EMBL" id="BGPR01000078">
    <property type="protein sequence ID" value="GBL91334.1"/>
    <property type="molecule type" value="Genomic_DNA"/>
</dbReference>
<dbReference type="AlphaFoldDB" id="A0A4Y2BJK0"/>
<organism evidence="1 2">
    <name type="scientific">Araneus ventricosus</name>
    <name type="common">Orbweaver spider</name>
    <name type="synonym">Epeira ventricosa</name>
    <dbReference type="NCBI Taxonomy" id="182803"/>
    <lineage>
        <taxon>Eukaryota</taxon>
        <taxon>Metazoa</taxon>
        <taxon>Ecdysozoa</taxon>
        <taxon>Arthropoda</taxon>
        <taxon>Chelicerata</taxon>
        <taxon>Arachnida</taxon>
        <taxon>Araneae</taxon>
        <taxon>Araneomorphae</taxon>
        <taxon>Entelegynae</taxon>
        <taxon>Araneoidea</taxon>
        <taxon>Araneidae</taxon>
        <taxon>Araneus</taxon>
    </lineage>
</organism>
<reference evidence="1 2" key="1">
    <citation type="journal article" date="2019" name="Sci. Rep.">
        <title>Orb-weaving spider Araneus ventricosus genome elucidates the spidroin gene catalogue.</title>
        <authorList>
            <person name="Kono N."/>
            <person name="Nakamura H."/>
            <person name="Ohtoshi R."/>
            <person name="Moran D.A.P."/>
            <person name="Shinohara A."/>
            <person name="Yoshida Y."/>
            <person name="Fujiwara M."/>
            <person name="Mori M."/>
            <person name="Tomita M."/>
            <person name="Arakawa K."/>
        </authorList>
    </citation>
    <scope>NUCLEOTIDE SEQUENCE [LARGE SCALE GENOMIC DNA]</scope>
</reference>
<accession>A0A4Y2BJK0</accession>
<comment type="caution">
    <text evidence="1">The sequence shown here is derived from an EMBL/GenBank/DDBJ whole genome shotgun (WGS) entry which is preliminary data.</text>
</comment>
<protein>
    <submittedName>
        <fullName evidence="1">Uncharacterized protein</fullName>
    </submittedName>
</protein>
<evidence type="ECO:0000313" key="1">
    <source>
        <dbReference type="EMBL" id="GBL91334.1"/>
    </source>
</evidence>
<name>A0A4Y2BJK0_ARAVE</name>
<evidence type="ECO:0000313" key="2">
    <source>
        <dbReference type="Proteomes" id="UP000499080"/>
    </source>
</evidence>
<proteinExistence type="predicted"/>